<dbReference type="AlphaFoldDB" id="A0A1G6XJ25"/>
<protein>
    <submittedName>
        <fullName evidence="2">TOBE domain-containing protein</fullName>
    </submittedName>
</protein>
<organism evidence="2 3">
    <name type="scientific">Bhargavaea beijingensis</name>
    <dbReference type="NCBI Taxonomy" id="426756"/>
    <lineage>
        <taxon>Bacteria</taxon>
        <taxon>Bacillati</taxon>
        <taxon>Bacillota</taxon>
        <taxon>Bacilli</taxon>
        <taxon>Bacillales</taxon>
        <taxon>Caryophanaceae</taxon>
        <taxon>Bhargavaea</taxon>
    </lineage>
</organism>
<reference evidence="2 3" key="1">
    <citation type="submission" date="2016-10" db="EMBL/GenBank/DDBJ databases">
        <authorList>
            <person name="de Groot N.N."/>
        </authorList>
    </citation>
    <scope>NUCLEOTIDE SEQUENCE [LARGE SCALE GENOMIC DNA]</scope>
    <source>
        <strain evidence="2 3">CGMCC 1.6762</strain>
    </source>
</reference>
<dbReference type="STRING" id="426756.SAMN04488126_10174"/>
<accession>A0A1G6XJ25</accession>
<dbReference type="GO" id="GO:0043190">
    <property type="term" value="C:ATP-binding cassette (ABC) transporter complex"/>
    <property type="evidence" value="ECO:0007669"/>
    <property type="project" value="InterPro"/>
</dbReference>
<dbReference type="SUPFAM" id="SSF50331">
    <property type="entry name" value="MOP-like"/>
    <property type="match status" value="1"/>
</dbReference>
<sequence>MGIRPEHVALGQPAAAGQSMAVVDSEVIVSELTGAETLLYSKLGSQELIARIDSGLDLRAGESVRLAYDMELAHFFDAVSGDRLKLGEKAAISL</sequence>
<dbReference type="Pfam" id="PF08402">
    <property type="entry name" value="TOBE_2"/>
    <property type="match status" value="1"/>
</dbReference>
<dbReference type="InterPro" id="IPR008995">
    <property type="entry name" value="Mo/tungstate-bd_C_term_dom"/>
</dbReference>
<dbReference type="EMBL" id="FNAR01000001">
    <property type="protein sequence ID" value="SDD78071.1"/>
    <property type="molecule type" value="Genomic_DNA"/>
</dbReference>
<feature type="domain" description="Transport-associated OB type 2" evidence="1">
    <location>
        <begin position="2"/>
        <end position="76"/>
    </location>
</feature>
<dbReference type="GO" id="GO:0022857">
    <property type="term" value="F:transmembrane transporter activity"/>
    <property type="evidence" value="ECO:0007669"/>
    <property type="project" value="InterPro"/>
</dbReference>
<dbReference type="GO" id="GO:0005524">
    <property type="term" value="F:ATP binding"/>
    <property type="evidence" value="ECO:0007669"/>
    <property type="project" value="InterPro"/>
</dbReference>
<dbReference type="InterPro" id="IPR013611">
    <property type="entry name" value="Transp-assoc_OB_typ2"/>
</dbReference>
<proteinExistence type="predicted"/>
<name>A0A1G6XJ25_9BACL</name>
<evidence type="ECO:0000313" key="2">
    <source>
        <dbReference type="EMBL" id="SDD78071.1"/>
    </source>
</evidence>
<dbReference type="Gene3D" id="2.40.50.140">
    <property type="entry name" value="Nucleic acid-binding proteins"/>
    <property type="match status" value="1"/>
</dbReference>
<evidence type="ECO:0000313" key="3">
    <source>
        <dbReference type="Proteomes" id="UP000198823"/>
    </source>
</evidence>
<evidence type="ECO:0000259" key="1">
    <source>
        <dbReference type="Pfam" id="PF08402"/>
    </source>
</evidence>
<dbReference type="Proteomes" id="UP000198823">
    <property type="component" value="Unassembled WGS sequence"/>
</dbReference>
<gene>
    <name evidence="2" type="ORF">SAMN04488126_10174</name>
</gene>
<dbReference type="InterPro" id="IPR012340">
    <property type="entry name" value="NA-bd_OB-fold"/>
</dbReference>